<feature type="transmembrane region" description="Helical" evidence="1">
    <location>
        <begin position="28"/>
        <end position="47"/>
    </location>
</feature>
<feature type="transmembrane region" description="Helical" evidence="1">
    <location>
        <begin position="5"/>
        <end position="22"/>
    </location>
</feature>
<feature type="transmembrane region" description="Helical" evidence="1">
    <location>
        <begin position="346"/>
        <end position="364"/>
    </location>
</feature>
<feature type="transmembrane region" description="Helical" evidence="1">
    <location>
        <begin position="59"/>
        <end position="76"/>
    </location>
</feature>
<keyword evidence="1" id="KW-0812">Transmembrane</keyword>
<dbReference type="RefSeq" id="WP_345710931.1">
    <property type="nucleotide sequence ID" value="NZ_BAABIL010000077.1"/>
</dbReference>
<keyword evidence="3" id="KW-1185">Reference proteome</keyword>
<feature type="transmembrane region" description="Helical" evidence="1">
    <location>
        <begin position="276"/>
        <end position="300"/>
    </location>
</feature>
<protein>
    <submittedName>
        <fullName evidence="2">DUF475 domain-containing protein</fullName>
    </submittedName>
</protein>
<dbReference type="NCBIfam" id="NF010613">
    <property type="entry name" value="PRK14013.1-3"/>
    <property type="match status" value="1"/>
</dbReference>
<dbReference type="Proteomes" id="UP001501195">
    <property type="component" value="Unassembled WGS sequence"/>
</dbReference>
<evidence type="ECO:0000313" key="2">
    <source>
        <dbReference type="EMBL" id="GAA4966462.1"/>
    </source>
</evidence>
<sequence>MLKTYGWSFAVLIAGLIGAFVYDGPQALLFAAILVVLEVSLSFDNAVVNATVLRRMNDFWQRIFLTVGVIIAVFGMRLVFPLLLVAITAGLGPIEAVQLAMEQRPESDPGSYAAILNDAHPTIAAFGGMFLLMLFLDFITAEHEEYWIGPVERVLSHAGRLQGLSVIVAGGLLVVAAETFAADHELTVLLSGLLGILVYLLVNGLGEVFNIDEEDGDDTEEVAATGAEKQVAAQAVQAGAPARTGPTELARVGGKAAFFLFLYLEVLDASFSFDGVIGAFAITYDPIIIAIGLGVGAMFVRSMTVHLVREGTLSRYPYLENGAMWAIGALAIILIISIEVHVNEVLTGLIGVAFIGAALASSIVRNRRDPEHAQVHAGGH</sequence>
<keyword evidence="1" id="KW-0472">Membrane</keyword>
<comment type="caution">
    <text evidence="2">The sequence shown here is derived from an EMBL/GenBank/DDBJ whole genome shotgun (WGS) entry which is preliminary data.</text>
</comment>
<dbReference type="PANTHER" id="PTHR30238">
    <property type="entry name" value="MEMBRANE BOUND PREDICTED REDOX MODULATOR"/>
    <property type="match status" value="1"/>
</dbReference>
<dbReference type="EMBL" id="BAABIL010000077">
    <property type="protein sequence ID" value="GAA4966462.1"/>
    <property type="molecule type" value="Genomic_DNA"/>
</dbReference>
<feature type="transmembrane region" description="Helical" evidence="1">
    <location>
        <begin position="321"/>
        <end position="340"/>
    </location>
</feature>
<dbReference type="PANTHER" id="PTHR30238:SF4">
    <property type="entry name" value="SLL1022 PROTEIN"/>
    <property type="match status" value="1"/>
</dbReference>
<dbReference type="Pfam" id="PF04332">
    <property type="entry name" value="DUF475"/>
    <property type="match status" value="1"/>
</dbReference>
<reference evidence="3" key="1">
    <citation type="journal article" date="2019" name="Int. J. Syst. Evol. Microbiol.">
        <title>The Global Catalogue of Microorganisms (GCM) 10K type strain sequencing project: providing services to taxonomists for standard genome sequencing and annotation.</title>
        <authorList>
            <consortium name="The Broad Institute Genomics Platform"/>
            <consortium name="The Broad Institute Genome Sequencing Center for Infectious Disease"/>
            <person name="Wu L."/>
            <person name="Ma J."/>
        </authorList>
    </citation>
    <scope>NUCLEOTIDE SEQUENCE [LARGE SCALE GENOMIC DNA]</scope>
    <source>
        <strain evidence="3">JCM 18126</strain>
    </source>
</reference>
<organism evidence="2 3">
    <name type="scientific">Kineococcus glutinatus</name>
    <dbReference type="NCBI Taxonomy" id="1070872"/>
    <lineage>
        <taxon>Bacteria</taxon>
        <taxon>Bacillati</taxon>
        <taxon>Actinomycetota</taxon>
        <taxon>Actinomycetes</taxon>
        <taxon>Kineosporiales</taxon>
        <taxon>Kineosporiaceae</taxon>
        <taxon>Kineococcus</taxon>
    </lineage>
</organism>
<proteinExistence type="predicted"/>
<accession>A0ABP9HBP9</accession>
<feature type="transmembrane region" description="Helical" evidence="1">
    <location>
        <begin position="122"/>
        <end position="141"/>
    </location>
</feature>
<evidence type="ECO:0000313" key="3">
    <source>
        <dbReference type="Proteomes" id="UP001501195"/>
    </source>
</evidence>
<dbReference type="InterPro" id="IPR007427">
    <property type="entry name" value="DUF475"/>
</dbReference>
<feature type="transmembrane region" description="Helical" evidence="1">
    <location>
        <begin position="161"/>
        <end position="181"/>
    </location>
</feature>
<feature type="transmembrane region" description="Helical" evidence="1">
    <location>
        <begin position="188"/>
        <end position="206"/>
    </location>
</feature>
<gene>
    <name evidence="2" type="ORF">GCM10023225_06760</name>
</gene>
<evidence type="ECO:0000256" key="1">
    <source>
        <dbReference type="SAM" id="Phobius"/>
    </source>
</evidence>
<keyword evidence="1" id="KW-1133">Transmembrane helix</keyword>
<name>A0ABP9HBP9_9ACTN</name>